<comment type="caution">
    <text evidence="1">The sequence shown here is derived from an EMBL/GenBank/DDBJ whole genome shotgun (WGS) entry which is preliminary data.</text>
</comment>
<protein>
    <submittedName>
        <fullName evidence="1">Uncharacterized protein</fullName>
    </submittedName>
</protein>
<evidence type="ECO:0000313" key="1">
    <source>
        <dbReference type="EMBL" id="KAB2110643.1"/>
    </source>
</evidence>
<keyword evidence="2" id="KW-1185">Reference proteome</keyword>
<accession>A0ACB6G1S0</accession>
<name>A0ACB6G1S0_9PLEO</name>
<dbReference type="Proteomes" id="UP000293547">
    <property type="component" value="Unassembled WGS sequence"/>
</dbReference>
<dbReference type="EMBL" id="PDWZ02000001">
    <property type="protein sequence ID" value="KAB2110643.1"/>
    <property type="molecule type" value="Genomic_DNA"/>
</dbReference>
<sequence length="444" mass="51529">MESYEFAEKSYVDDKHRAHRCHMLLVGHYSRKSGGPPVWVRATGERVCYYSGAGTQVNLLVQDIHSSKVYYDPPFSIIGGLQDYSNLRPGMNPERKLERAVVESAINFIFLASGRLEKVFDVVNPDILGHFKLACANLNRHRKPLHNTGDALYEKDSEDAALIPEASVIPRRADSTVSLGPHGQLHSKDLVPIDSRKRRFVDLSRDLTNSLSQALIKRARLFDHISSYETEMRAEWEHEVLDLRAQLEEQKEKTNAAKEGHRREKTKRREAQVQCKAWKKKYTTQQDRPEQAVVEVKLEEGEEQDWKSMLFEQERQTEHYKVKFIAIKEQKVQWDMKQKKTNDAIYALQSKIVRLKNQIGNLDASFRKQKEELVKQSRELAKETEARIFWQRKHADLLANSRNHRLDRTNSAARQDQDVRVPLYGNPTSRQSAYRTNNTGAHWN</sequence>
<organism evidence="1 2">
    <name type="scientific">Alternaria gaisen</name>
    <dbReference type="NCBI Taxonomy" id="167740"/>
    <lineage>
        <taxon>Eukaryota</taxon>
        <taxon>Fungi</taxon>
        <taxon>Dikarya</taxon>
        <taxon>Ascomycota</taxon>
        <taxon>Pezizomycotina</taxon>
        <taxon>Dothideomycetes</taxon>
        <taxon>Pleosporomycetidae</taxon>
        <taxon>Pleosporales</taxon>
        <taxon>Pleosporineae</taxon>
        <taxon>Pleosporaceae</taxon>
        <taxon>Alternaria</taxon>
        <taxon>Alternaria sect. Alternaria</taxon>
    </lineage>
</organism>
<reference evidence="1 2" key="1">
    <citation type="journal article" date="2019" name="bioRxiv">
        <title>Genomics, evolutionary history and diagnostics of the Alternaria alternata species group including apple and Asian pear pathotypes.</title>
        <authorList>
            <person name="Armitage A.D."/>
            <person name="Cockerton H.M."/>
            <person name="Sreenivasaprasad S."/>
            <person name="Woodhall J.W."/>
            <person name="Lane C.R."/>
            <person name="Harrison R.J."/>
            <person name="Clarkson J.P."/>
        </authorList>
    </citation>
    <scope>NUCLEOTIDE SEQUENCE [LARGE SCALE GENOMIC DNA]</scope>
    <source>
        <strain evidence="1 2">FERA 650</strain>
    </source>
</reference>
<proteinExistence type="predicted"/>
<evidence type="ECO:0000313" key="2">
    <source>
        <dbReference type="Proteomes" id="UP000293547"/>
    </source>
</evidence>
<gene>
    <name evidence="1" type="ORF">AG0111_0g15</name>
</gene>